<feature type="chain" id="PRO_5046527734" evidence="1">
    <location>
        <begin position="20"/>
        <end position="277"/>
    </location>
</feature>
<keyword evidence="4" id="KW-1185">Reference proteome</keyword>
<dbReference type="Gene3D" id="2.50.20.10">
    <property type="entry name" value="Lipoprotein localisation LolA/LolB/LppX"/>
    <property type="match status" value="1"/>
</dbReference>
<dbReference type="InterPro" id="IPR052944">
    <property type="entry name" value="Sporulation_related"/>
</dbReference>
<dbReference type="EMBL" id="CP141615">
    <property type="protein sequence ID" value="WRP17511.1"/>
    <property type="molecule type" value="Genomic_DNA"/>
</dbReference>
<dbReference type="Pfam" id="PF17131">
    <property type="entry name" value="LolA_like"/>
    <property type="match status" value="1"/>
</dbReference>
<dbReference type="CDD" id="cd16329">
    <property type="entry name" value="LolA_like"/>
    <property type="match status" value="1"/>
</dbReference>
<dbReference type="Proteomes" id="UP001332192">
    <property type="component" value="Chromosome"/>
</dbReference>
<evidence type="ECO:0000259" key="2">
    <source>
        <dbReference type="Pfam" id="PF17131"/>
    </source>
</evidence>
<dbReference type="RefSeq" id="WP_324716781.1">
    <property type="nucleotide sequence ID" value="NZ_CP141615.1"/>
</dbReference>
<keyword evidence="1" id="KW-0732">Signal</keyword>
<organism evidence="3 4">
    <name type="scientific">Carboxydichorda subterranea</name>
    <dbReference type="NCBI Taxonomy" id="3109565"/>
    <lineage>
        <taxon>Bacteria</taxon>
        <taxon>Bacillati</taxon>
        <taxon>Bacillota</taxon>
        <taxon>Limnochordia</taxon>
        <taxon>Limnochordales</taxon>
        <taxon>Geochordaceae</taxon>
        <taxon>Carboxydichorda</taxon>
    </lineage>
</organism>
<accession>A0ABZ1BXU9</accession>
<feature type="domain" description="Uncharacterized protein TP-0789" evidence="2">
    <location>
        <begin position="97"/>
        <end position="275"/>
    </location>
</feature>
<evidence type="ECO:0000313" key="4">
    <source>
        <dbReference type="Proteomes" id="UP001332192"/>
    </source>
</evidence>
<evidence type="ECO:0000313" key="3">
    <source>
        <dbReference type="EMBL" id="WRP17511.1"/>
    </source>
</evidence>
<sequence length="277" mass="30209">MRIRAAAAAAVGAVIPAVAAAVLAGSTAWTTGSAVRAIASGAAARSAGSPVDAATILERVDANARMPTAYMEASLVIESGGRRMTKTMRIWEEGNGSKALVEFTNPGDRGTRYLKVGSEMWIYSPEAEEVVRISGHMLRQGMMGSDFSYQDALESEQLRMLYDASLAGEELVDGKACYVLELTAKPGREVSYYRRKVWVSQAEWVALKEELYAPSGKILKRLSARDVRRAGERYYPAEAIMENLLRRGTRTTMTITRLDMGVEIPAGTFSLQRLTGR</sequence>
<proteinExistence type="predicted"/>
<evidence type="ECO:0000256" key="1">
    <source>
        <dbReference type="SAM" id="SignalP"/>
    </source>
</evidence>
<name>A0ABZ1BXU9_9FIRM</name>
<gene>
    <name evidence="3" type="ORF">U7230_00385</name>
</gene>
<reference evidence="3 4" key="1">
    <citation type="journal article" date="2024" name="Front. Microbiol.">
        <title>Novel thermophilic genera Geochorda gen. nov. and Carboxydochorda gen. nov. from the deep terrestrial subsurface reveal the ecophysiological diversity in the class Limnochordia.</title>
        <authorList>
            <person name="Karnachuk O.V."/>
            <person name="Lukina A.P."/>
            <person name="Avakyan M.R."/>
            <person name="Kadnikov V.V."/>
            <person name="Begmatov S."/>
            <person name="Beletsky A.V."/>
            <person name="Vlasova K.G."/>
            <person name="Novikov A.A."/>
            <person name="Shcherbakova V.A."/>
            <person name="Mardanov A.V."/>
            <person name="Ravin N.V."/>
        </authorList>
    </citation>
    <scope>NUCLEOTIDE SEQUENCE [LARGE SCALE GENOMIC DNA]</scope>
    <source>
        <strain evidence="3 4">L945</strain>
    </source>
</reference>
<dbReference type="PANTHER" id="PTHR37507">
    <property type="entry name" value="SPORULATION PROTEIN YDCC"/>
    <property type="match status" value="1"/>
</dbReference>
<keyword evidence="3" id="KW-0449">Lipoprotein</keyword>
<protein>
    <submittedName>
        <fullName evidence="3">Outer membrane lipoprotein-sorting protein</fullName>
    </submittedName>
</protein>
<feature type="signal peptide" evidence="1">
    <location>
        <begin position="1"/>
        <end position="19"/>
    </location>
</feature>
<dbReference type="InterPro" id="IPR033399">
    <property type="entry name" value="TP_0789-like"/>
</dbReference>
<dbReference type="PANTHER" id="PTHR37507:SF2">
    <property type="entry name" value="SPORULATION PROTEIN YDCC"/>
    <property type="match status" value="1"/>
</dbReference>